<dbReference type="Pfam" id="PF01370">
    <property type="entry name" value="Epimerase"/>
    <property type="match status" value="1"/>
</dbReference>
<dbReference type="InterPro" id="IPR036291">
    <property type="entry name" value="NAD(P)-bd_dom_sf"/>
</dbReference>
<dbReference type="SUPFAM" id="SSF51735">
    <property type="entry name" value="NAD(P)-binding Rossmann-fold domains"/>
    <property type="match status" value="1"/>
</dbReference>
<sequence>MSKFLILGGLGFIGRNLVRYLIDSKVASKIRVADKTVADTANLSDLFRGYINHPIVERVQANLSNVAHVTRAFKDEQFDYIINLAAETKYGQPDTVYKQHIVDVAVNVGKEAEKQISCQRFIHVSTAQVYDADKKPSKEDSKIKPWTKIAQFHKQAEDELKQLNLPIIIIRPSAVYGPCDYSGLTPRLVCGAVYKNLNEKMQFMWTGELKFNTVHVRDVCASLWYLCNNGNIGEIYNIADKNDTDQQKIADLIAQLFHIQTGFIGTIQSTAARLNMKGVVEDINEKHAEPWAKMLATANMTSSTLSPYIDQELLYNNPLSIDGSKIEKLGFRYEYPLMELRLLKEVVDGFIQQGVFPLPEGYARPPPIPPPTFS</sequence>
<organism evidence="2 3">
    <name type="scientific">Streblomastix strix</name>
    <dbReference type="NCBI Taxonomy" id="222440"/>
    <lineage>
        <taxon>Eukaryota</taxon>
        <taxon>Metamonada</taxon>
        <taxon>Preaxostyla</taxon>
        <taxon>Oxymonadida</taxon>
        <taxon>Streblomastigidae</taxon>
        <taxon>Streblomastix</taxon>
    </lineage>
</organism>
<comment type="caution">
    <text evidence="2">The sequence shown here is derived from an EMBL/GenBank/DDBJ whole genome shotgun (WGS) entry which is preliminary data.</text>
</comment>
<evidence type="ECO:0000259" key="1">
    <source>
        <dbReference type="Pfam" id="PF01370"/>
    </source>
</evidence>
<dbReference type="AlphaFoldDB" id="A0A5J4V9R6"/>
<dbReference type="EMBL" id="SNRW01008693">
    <property type="protein sequence ID" value="KAA6379124.1"/>
    <property type="molecule type" value="Genomic_DNA"/>
</dbReference>
<feature type="domain" description="NAD-dependent epimerase/dehydratase" evidence="1">
    <location>
        <begin position="5"/>
        <end position="239"/>
    </location>
</feature>
<dbReference type="PANTHER" id="PTHR43245">
    <property type="entry name" value="BIFUNCTIONAL POLYMYXIN RESISTANCE PROTEIN ARNA"/>
    <property type="match status" value="1"/>
</dbReference>
<dbReference type="Proteomes" id="UP000324800">
    <property type="component" value="Unassembled WGS sequence"/>
</dbReference>
<dbReference type="OrthoDB" id="16464at2759"/>
<protein>
    <submittedName>
        <fullName evidence="2">Putative NAD-dependent epimerase/dehydratase family protein</fullName>
    </submittedName>
</protein>
<dbReference type="PANTHER" id="PTHR43245:SF11">
    <property type="entry name" value="LD23561P"/>
    <property type="match status" value="1"/>
</dbReference>
<dbReference type="InterPro" id="IPR050177">
    <property type="entry name" value="Lipid_A_modif_metabolic_enz"/>
</dbReference>
<accession>A0A5J4V9R6</accession>
<evidence type="ECO:0000313" key="2">
    <source>
        <dbReference type="EMBL" id="KAA6379124.1"/>
    </source>
</evidence>
<proteinExistence type="predicted"/>
<evidence type="ECO:0000313" key="3">
    <source>
        <dbReference type="Proteomes" id="UP000324800"/>
    </source>
</evidence>
<name>A0A5J4V9R6_9EUKA</name>
<gene>
    <name evidence="2" type="ORF">EZS28_025348</name>
</gene>
<dbReference type="Gene3D" id="3.40.50.720">
    <property type="entry name" value="NAD(P)-binding Rossmann-like Domain"/>
    <property type="match status" value="1"/>
</dbReference>
<dbReference type="InterPro" id="IPR001509">
    <property type="entry name" value="Epimerase_deHydtase"/>
</dbReference>
<reference evidence="2 3" key="1">
    <citation type="submission" date="2019-03" db="EMBL/GenBank/DDBJ databases">
        <title>Single cell metagenomics reveals metabolic interactions within the superorganism composed of flagellate Streblomastix strix and complex community of Bacteroidetes bacteria on its surface.</title>
        <authorList>
            <person name="Treitli S.C."/>
            <person name="Kolisko M."/>
            <person name="Husnik F."/>
            <person name="Keeling P."/>
            <person name="Hampl V."/>
        </authorList>
    </citation>
    <scope>NUCLEOTIDE SEQUENCE [LARGE SCALE GENOMIC DNA]</scope>
    <source>
        <strain evidence="2">ST1C</strain>
    </source>
</reference>